<evidence type="ECO:0000256" key="5">
    <source>
        <dbReference type="ARBA" id="ARBA00022989"/>
    </source>
</evidence>
<dbReference type="PROSITE" id="PS50893">
    <property type="entry name" value="ABC_TRANSPORTER_2"/>
    <property type="match status" value="1"/>
</dbReference>
<dbReference type="InParanoid" id="A0LQJ5"/>
<keyword evidence="5 7" id="KW-1133">Transmembrane helix</keyword>
<dbReference type="SMART" id="SM00382">
    <property type="entry name" value="AAA"/>
    <property type="match status" value="1"/>
</dbReference>
<dbReference type="GO" id="GO:0005524">
    <property type="term" value="F:ATP binding"/>
    <property type="evidence" value="ECO:0007669"/>
    <property type="project" value="UniProtKB-KW"/>
</dbReference>
<dbReference type="RefSeq" id="WP_011700810.1">
    <property type="nucleotide sequence ID" value="NC_008554.1"/>
</dbReference>
<organism evidence="10 11">
    <name type="scientific">Syntrophobacter fumaroxidans (strain DSM 10017 / MPOB)</name>
    <dbReference type="NCBI Taxonomy" id="335543"/>
    <lineage>
        <taxon>Bacteria</taxon>
        <taxon>Pseudomonadati</taxon>
        <taxon>Thermodesulfobacteriota</taxon>
        <taxon>Syntrophobacteria</taxon>
        <taxon>Syntrophobacterales</taxon>
        <taxon>Syntrophobacteraceae</taxon>
        <taxon>Syntrophobacter</taxon>
    </lineage>
</organism>
<dbReference type="EMBL" id="CP000478">
    <property type="protein sequence ID" value="ABK19697.1"/>
    <property type="molecule type" value="Genomic_DNA"/>
</dbReference>
<feature type="domain" description="ABC transmembrane type-1" evidence="9">
    <location>
        <begin position="20"/>
        <end position="302"/>
    </location>
</feature>
<dbReference type="InterPro" id="IPR017871">
    <property type="entry name" value="ABC_transporter-like_CS"/>
</dbReference>
<feature type="domain" description="ABC transporter" evidence="8">
    <location>
        <begin position="336"/>
        <end position="828"/>
    </location>
</feature>
<feature type="transmembrane region" description="Helical" evidence="7">
    <location>
        <begin position="157"/>
        <end position="174"/>
    </location>
</feature>
<keyword evidence="2 7" id="KW-0812">Transmembrane</keyword>
<evidence type="ECO:0000256" key="4">
    <source>
        <dbReference type="ARBA" id="ARBA00022840"/>
    </source>
</evidence>
<evidence type="ECO:0000313" key="10">
    <source>
        <dbReference type="EMBL" id="ABK19697.1"/>
    </source>
</evidence>
<dbReference type="InterPro" id="IPR003593">
    <property type="entry name" value="AAA+_ATPase"/>
</dbReference>
<dbReference type="KEGG" id="sfu:Sfum_4031"/>
<reference evidence="10 11" key="1">
    <citation type="submission" date="2006-10" db="EMBL/GenBank/DDBJ databases">
        <title>Complete sequence of Syntrophobacter fumaroxidans MPOB.</title>
        <authorList>
            <consortium name="US DOE Joint Genome Institute"/>
            <person name="Copeland A."/>
            <person name="Lucas S."/>
            <person name="Lapidus A."/>
            <person name="Barry K."/>
            <person name="Detter J.C."/>
            <person name="Glavina del Rio T."/>
            <person name="Hammon N."/>
            <person name="Israni S."/>
            <person name="Pitluck S."/>
            <person name="Goltsman E.G."/>
            <person name="Martinez M."/>
            <person name="Schmutz J."/>
            <person name="Larimer F."/>
            <person name="Land M."/>
            <person name="Hauser L."/>
            <person name="Kyrpides N."/>
            <person name="Kim E."/>
            <person name="Boone D.R."/>
            <person name="Brockman F."/>
            <person name="Culley D."/>
            <person name="Ferry J."/>
            <person name="Gunsalus R."/>
            <person name="McInerney M.J."/>
            <person name="Morrison M."/>
            <person name="Plugge C."/>
            <person name="Rohlin L."/>
            <person name="Scholten J."/>
            <person name="Sieber J."/>
            <person name="Stams A.J.M."/>
            <person name="Worm P."/>
            <person name="Henstra A.M."/>
            <person name="Richardson P."/>
        </authorList>
    </citation>
    <scope>NUCLEOTIDE SEQUENCE [LARGE SCALE GENOMIC DNA]</scope>
    <source>
        <strain evidence="11">DSM 10017 / MPOB</strain>
    </source>
</reference>
<keyword evidence="11" id="KW-1185">Reference proteome</keyword>
<evidence type="ECO:0000259" key="9">
    <source>
        <dbReference type="PROSITE" id="PS50929"/>
    </source>
</evidence>
<evidence type="ECO:0000259" key="8">
    <source>
        <dbReference type="PROSITE" id="PS50893"/>
    </source>
</evidence>
<sequence length="833" mass="94156">MITKRPLSYWVKTSNMKLQVLLLGLILITVAARVFPLEMQKKIVNQAIGARKVDLLFLYCGLYLAAVLLASGLKYVTTVLQTHIGQEALNRIRKGLYEHILTLPLSFFQKSSPGMVVSSLVTEVANAGEFVGAAISTPAINLLTLLAFGAYMFYLNPLLAVLSLATYPIVIYLVPKLQQRSNKANKQRVDITRKISSKVDEAISGIHEIHGNDSFRIENRKYGALVDQLFRVRVIWILYKNGVKVLNNLFQNLGPFILFLVGGYLAIQGRFDLGALVAFLSAYEKLYDPWKELMEFYQVYQDASVSYERIMEYFDVAPEHLLEPPDREPYAFKGEVTTRDLSFTVPGGIQLLKQINLELKPGEQLALVGFSGSGKSTLAHCISQLHKYTGGTVEIDGHEVSDLTKMDMAKNMGIVAQSPFIFDGTIRENLLYSCEAALGKNEDPEELPTLDEMIQVLQQVGIFADVLRFGLNTILHRDREAELVEKLIRVRHNFQEEYGEELADYFEFFDERHYLTYSGIAANLIFGSPNLDEFMIDRLPENRYFLDFLDEAQLRNPLISLGRDLASMTVDILGNLPPDEVFFRNTPVTSDEFAETRALVNRMENVHLHELREEDRLMLLRLALRFTPGVHKLIALPPMMENLILEGRHLFKDKISRERPEAVTSYAMNDYIYTQTILDNILFGKQTSDHPKAQERIGQSIVHLLVEEDLLEKVVEIGMEFNVGTKGDRLSGGQRQKLAIARVFLKNPPILVMDEATSALDNASQKRIQNLLETRWKGKSTLIAVVHRLDTIKGFDKVAVMKAGKIAEFGAYDELISRKGLLYELVHGPRASA</sequence>
<accession>A0LQJ5</accession>
<dbReference type="AlphaFoldDB" id="A0LQJ5"/>
<dbReference type="SUPFAM" id="SSF52540">
    <property type="entry name" value="P-loop containing nucleoside triphosphate hydrolases"/>
    <property type="match status" value="3"/>
</dbReference>
<keyword evidence="3" id="KW-0547">Nucleotide-binding</keyword>
<dbReference type="InterPro" id="IPR011527">
    <property type="entry name" value="ABC1_TM_dom"/>
</dbReference>
<dbReference type="OrthoDB" id="9760168at2"/>
<evidence type="ECO:0000256" key="7">
    <source>
        <dbReference type="SAM" id="Phobius"/>
    </source>
</evidence>
<keyword evidence="6 7" id="KW-0472">Membrane</keyword>
<keyword evidence="4" id="KW-0067">ATP-binding</keyword>
<dbReference type="HOGENOM" id="CLU_012126_0_0_7"/>
<dbReference type="Gene3D" id="3.40.50.300">
    <property type="entry name" value="P-loop containing nucleotide triphosphate hydrolases"/>
    <property type="match status" value="2"/>
</dbReference>
<dbReference type="Gene3D" id="1.20.1560.10">
    <property type="entry name" value="ABC transporter type 1, transmembrane domain"/>
    <property type="match status" value="1"/>
</dbReference>
<dbReference type="Pfam" id="PF00005">
    <property type="entry name" value="ABC_tran"/>
    <property type="match status" value="2"/>
</dbReference>
<dbReference type="STRING" id="335543.Sfum_4031"/>
<dbReference type="InterPro" id="IPR036640">
    <property type="entry name" value="ABC1_TM_sf"/>
</dbReference>
<evidence type="ECO:0000256" key="1">
    <source>
        <dbReference type="ARBA" id="ARBA00004651"/>
    </source>
</evidence>
<dbReference type="InterPro" id="IPR027417">
    <property type="entry name" value="P-loop_NTPase"/>
</dbReference>
<dbReference type="Proteomes" id="UP000001784">
    <property type="component" value="Chromosome"/>
</dbReference>
<evidence type="ECO:0000313" key="11">
    <source>
        <dbReference type="Proteomes" id="UP000001784"/>
    </source>
</evidence>
<dbReference type="GO" id="GO:0016887">
    <property type="term" value="F:ATP hydrolysis activity"/>
    <property type="evidence" value="ECO:0007669"/>
    <property type="project" value="InterPro"/>
</dbReference>
<dbReference type="GO" id="GO:0015421">
    <property type="term" value="F:ABC-type oligopeptide transporter activity"/>
    <property type="evidence" value="ECO:0007669"/>
    <property type="project" value="TreeGrafter"/>
</dbReference>
<evidence type="ECO:0000256" key="3">
    <source>
        <dbReference type="ARBA" id="ARBA00022741"/>
    </source>
</evidence>
<proteinExistence type="predicted"/>
<dbReference type="PANTHER" id="PTHR43394">
    <property type="entry name" value="ATP-DEPENDENT PERMEASE MDL1, MITOCHONDRIAL"/>
    <property type="match status" value="1"/>
</dbReference>
<evidence type="ECO:0000256" key="6">
    <source>
        <dbReference type="ARBA" id="ARBA00023136"/>
    </source>
</evidence>
<protein>
    <submittedName>
        <fullName evidence="10">ABC transporter related</fullName>
    </submittedName>
</protein>
<feature type="transmembrane region" description="Helical" evidence="7">
    <location>
        <begin position="56"/>
        <end position="76"/>
    </location>
</feature>
<dbReference type="PROSITE" id="PS50929">
    <property type="entry name" value="ABC_TM1F"/>
    <property type="match status" value="1"/>
</dbReference>
<dbReference type="Pfam" id="PF00664">
    <property type="entry name" value="ABC_membrane"/>
    <property type="match status" value="1"/>
</dbReference>
<dbReference type="eggNOG" id="COG1132">
    <property type="taxonomic scope" value="Bacteria"/>
</dbReference>
<name>A0LQJ5_SYNFM</name>
<feature type="transmembrane region" description="Helical" evidence="7">
    <location>
        <begin position="249"/>
        <end position="267"/>
    </location>
</feature>
<gene>
    <name evidence="10" type="ordered locus">Sfum_4031</name>
</gene>
<comment type="subcellular location">
    <subcellularLocation>
        <location evidence="1">Cell membrane</location>
        <topology evidence="1">Multi-pass membrane protein</topology>
    </subcellularLocation>
</comment>
<dbReference type="PANTHER" id="PTHR43394:SF1">
    <property type="entry name" value="ATP-BINDING CASSETTE SUB-FAMILY B MEMBER 10, MITOCHONDRIAL"/>
    <property type="match status" value="1"/>
</dbReference>
<dbReference type="PROSITE" id="PS00211">
    <property type="entry name" value="ABC_TRANSPORTER_1"/>
    <property type="match status" value="1"/>
</dbReference>
<dbReference type="CDD" id="cd07346">
    <property type="entry name" value="ABC_6TM_exporters"/>
    <property type="match status" value="1"/>
</dbReference>
<dbReference type="InterPro" id="IPR039421">
    <property type="entry name" value="Type_1_exporter"/>
</dbReference>
<dbReference type="GO" id="GO:0005886">
    <property type="term" value="C:plasma membrane"/>
    <property type="evidence" value="ECO:0007669"/>
    <property type="project" value="UniProtKB-SubCell"/>
</dbReference>
<evidence type="ECO:0000256" key="2">
    <source>
        <dbReference type="ARBA" id="ARBA00022692"/>
    </source>
</evidence>
<dbReference type="SUPFAM" id="SSF90123">
    <property type="entry name" value="ABC transporter transmembrane region"/>
    <property type="match status" value="1"/>
</dbReference>
<dbReference type="InterPro" id="IPR003439">
    <property type="entry name" value="ABC_transporter-like_ATP-bd"/>
</dbReference>